<keyword evidence="10" id="KW-1185">Reference proteome</keyword>
<dbReference type="SMART" id="SM00133">
    <property type="entry name" value="S_TK_X"/>
    <property type="match status" value="1"/>
</dbReference>
<dbReference type="FunFam" id="1.10.510.10:FF:000005">
    <property type="entry name" value="cAMP-dependent protein kinase catalytic subunit alpha"/>
    <property type="match status" value="1"/>
</dbReference>
<protein>
    <submittedName>
        <fullName evidence="9">Uncharacterized protein</fullName>
    </submittedName>
</protein>
<dbReference type="InterPro" id="IPR011009">
    <property type="entry name" value="Kinase-like_dom_sf"/>
</dbReference>
<dbReference type="Gene3D" id="3.30.200.20">
    <property type="entry name" value="Phosphorylase Kinase, domain 1"/>
    <property type="match status" value="1"/>
</dbReference>
<dbReference type="GO" id="GO:0031340">
    <property type="term" value="P:positive regulation of vesicle fusion"/>
    <property type="evidence" value="ECO:0007669"/>
    <property type="project" value="TreeGrafter"/>
</dbReference>
<sequence length="1380" mass="154877">MTKFYASEITLALVYLHSMDIIYRDLKPENLLLDHQGHIKITDFGFAKIVPDRTWTLCGTPEYLAPEIIQSRGHGKAVDWWALGILIFEMLAGYPPFFDDNPFGIYEKILAGRIVFPPHFHADAKDLIKRFLTADLTNRLGNLSGGSEDVKNHRWFAGVNWEDVLERRIQAPIVPVWSGHGDPRNFEVYPEATKNNHDQVSLDPFQHYFQEYNPMNQFEGNGQFETQSGVEFKLVVDENNNNWDGQEYNYNAQSNMGGMTLGLQPAVQNDFLSVPGPYARSRSGSIASNGSMNSYNNDMYLSDAGSDYGEVSPFPGSLVVQVPSPWIQAIHSPLHSPTPSMVSDNGYDNSGSLNDFLSSNNFDQNNTVQYQDFDLFQQNALANSDYSNMQYQNNQTLNFPVAQPLDDLPIESLENEQGQKSTIPDGRFWKEIHEDSDLQNEPLELVIMDYDQITYNDAIGTVFVDLNPLLTWDSTSQISGWFPIYDTLLGIRGELKAQIKLQFFGDINPFKDSSAGVQFFSTPILPPGYQVVSVLGFVSALNNEDDPEYHWTDNFRTPRKSNNARTKKVLELNGNALIGYKQYFDREADKKSITVRAIGTAIRIAKTDVQRSREVSIAGQQPIPREPSIVTPVSVVADGAVEKQSEEAKEDVLEEIALPQPALQLPAAYARDPVFLTVTQLLENVVTGTGGLVCAASIKILDNDEREVREAWWTELRDEMKSHARTLGCNHIAGYTEQTSISDEIVLLFCSGTAVNIDISSGQFNAKSDDLSPINGIGHLMSPSWVSHPSAHVSQEHVPTEPDGNPEETPDATEKKAKKPFPHCRSCHITYNSRDSPFPMALIKCGVCNKKYVPEVLLMTTEPYPEMKTVGNWVLIEAHVCRPKKIKLGETRATQVSESIPFAQYDIHRQLMYKLRLYGFNAIFGLKIQVSVGENMITAIATGTATYLLALPTPPPLKVFRNIDSINEESQRFDDTQKKLLALGEVNRAKIEESIAAMKMAEKEDQSTSNWNTAEDQWDTDSSASEKSDTDTPALTQSRLQQKAMVIEIDDEHDEDLVHFLNDISNENFRICNTEVPPLSKYTFSEDAVCQMVTMVRQTQIGTSNHPNRELANVFKTLYQELAFQMSFLSPCTVTGLKYDVQLPKENCIQVILNAMVIGKNLVPEFNDDIEPEKVVDTPKCSNDLEKQNSFKEQSPIYQRPTIHSRSLSSALDKESQTSYPSSENLDDDIPEPIEPEESLQNRGSIKEVARRLSSIKDYSKYSQLELSPLSYIPNTTFLRFLGRISFHFIKETNLVFDPYLGSSGMGGFTHVFMKEITAVIKSYVLCLGGNAVIGFNIDQSLFTESIKNQGYALISVSGDVVDVKYQNQEIANDTQFLDQ</sequence>
<dbReference type="GO" id="GO:0005544">
    <property type="term" value="F:calcium-dependent phospholipid binding"/>
    <property type="evidence" value="ECO:0007669"/>
    <property type="project" value="InterPro"/>
</dbReference>
<dbReference type="PANTHER" id="PTHR37412">
    <property type="entry name" value="C2 DOMAIN-CONTAINING PROTEIN 5"/>
    <property type="match status" value="1"/>
</dbReference>
<evidence type="ECO:0000256" key="3">
    <source>
        <dbReference type="ARBA" id="ARBA00022741"/>
    </source>
</evidence>
<dbReference type="Proteomes" id="UP001210925">
    <property type="component" value="Unassembled WGS sequence"/>
</dbReference>
<dbReference type="Pfam" id="PF23025">
    <property type="entry name" value="YbjQ_2"/>
    <property type="match status" value="3"/>
</dbReference>
<dbReference type="InterPro" id="IPR000961">
    <property type="entry name" value="AGC-kinase_C"/>
</dbReference>
<dbReference type="GO" id="GO:0072659">
    <property type="term" value="P:protein localization to plasma membrane"/>
    <property type="evidence" value="ECO:0007669"/>
    <property type="project" value="TreeGrafter"/>
</dbReference>
<feature type="region of interest" description="Disordered" evidence="6">
    <location>
        <begin position="1203"/>
        <end position="1245"/>
    </location>
</feature>
<comment type="caution">
    <text evidence="9">The sequence shown here is derived from an EMBL/GenBank/DDBJ whole genome shotgun (WGS) entry which is preliminary data.</text>
</comment>
<feature type="compositionally biased region" description="Acidic residues" evidence="6">
    <location>
        <begin position="1225"/>
        <end position="1238"/>
    </location>
</feature>
<feature type="region of interest" description="Disordered" evidence="6">
    <location>
        <begin position="787"/>
        <end position="819"/>
    </location>
</feature>
<feature type="region of interest" description="Disordered" evidence="6">
    <location>
        <begin position="1001"/>
        <end position="1036"/>
    </location>
</feature>
<accession>A0AAD5UJN4</accession>
<evidence type="ECO:0000256" key="5">
    <source>
        <dbReference type="ARBA" id="ARBA00022840"/>
    </source>
</evidence>
<dbReference type="InterPro" id="IPR056431">
    <property type="entry name" value="C2CD5_YbjQ-rel_dom"/>
</dbReference>
<dbReference type="GO" id="GO:0005886">
    <property type="term" value="C:plasma membrane"/>
    <property type="evidence" value="ECO:0007669"/>
    <property type="project" value="TreeGrafter"/>
</dbReference>
<dbReference type="SUPFAM" id="SSF49562">
    <property type="entry name" value="C2 domain (Calcium/lipid-binding domain, CaLB)"/>
    <property type="match status" value="1"/>
</dbReference>
<dbReference type="SUPFAM" id="SSF56112">
    <property type="entry name" value="Protein kinase-like (PK-like)"/>
    <property type="match status" value="1"/>
</dbReference>
<dbReference type="Pfam" id="PF23128">
    <property type="entry name" value="YbjQ_4"/>
    <property type="match status" value="1"/>
</dbReference>
<organism evidence="9 10">
    <name type="scientific">Boothiomyces macroporosus</name>
    <dbReference type="NCBI Taxonomy" id="261099"/>
    <lineage>
        <taxon>Eukaryota</taxon>
        <taxon>Fungi</taxon>
        <taxon>Fungi incertae sedis</taxon>
        <taxon>Chytridiomycota</taxon>
        <taxon>Chytridiomycota incertae sedis</taxon>
        <taxon>Chytridiomycetes</taxon>
        <taxon>Rhizophydiales</taxon>
        <taxon>Terramycetaceae</taxon>
        <taxon>Boothiomyces</taxon>
    </lineage>
</organism>
<dbReference type="InterPro" id="IPR038983">
    <property type="entry name" value="C2CD5"/>
</dbReference>
<evidence type="ECO:0000259" key="7">
    <source>
        <dbReference type="PROSITE" id="PS50011"/>
    </source>
</evidence>
<feature type="compositionally biased region" description="Polar residues" evidence="6">
    <location>
        <begin position="1007"/>
        <end position="1023"/>
    </location>
</feature>
<proteinExistence type="predicted"/>
<dbReference type="GO" id="GO:0010828">
    <property type="term" value="P:positive regulation of D-glucose transmembrane transport"/>
    <property type="evidence" value="ECO:0007669"/>
    <property type="project" value="TreeGrafter"/>
</dbReference>
<feature type="domain" description="Protein kinase" evidence="7">
    <location>
        <begin position="1"/>
        <end position="156"/>
    </location>
</feature>
<evidence type="ECO:0000313" key="9">
    <source>
        <dbReference type="EMBL" id="KAJ3259285.1"/>
    </source>
</evidence>
<keyword evidence="5" id="KW-0067">ATP-binding</keyword>
<keyword evidence="3" id="KW-0547">Nucleotide-binding</keyword>
<dbReference type="InterPro" id="IPR000719">
    <property type="entry name" value="Prot_kinase_dom"/>
</dbReference>
<evidence type="ECO:0000256" key="2">
    <source>
        <dbReference type="ARBA" id="ARBA00022679"/>
    </source>
</evidence>
<feature type="domain" description="AGC-kinase C-terminal" evidence="8">
    <location>
        <begin position="157"/>
        <end position="217"/>
    </location>
</feature>
<evidence type="ECO:0000256" key="1">
    <source>
        <dbReference type="ARBA" id="ARBA00022527"/>
    </source>
</evidence>
<dbReference type="PANTHER" id="PTHR37412:SF2">
    <property type="entry name" value="C2 DOMAIN-CONTAINING PROTEIN 5"/>
    <property type="match status" value="1"/>
</dbReference>
<evidence type="ECO:0000313" key="10">
    <source>
        <dbReference type="Proteomes" id="UP001210925"/>
    </source>
</evidence>
<dbReference type="PROSITE" id="PS50011">
    <property type="entry name" value="PROTEIN_KINASE_DOM"/>
    <property type="match status" value="1"/>
</dbReference>
<dbReference type="GO" id="GO:0065002">
    <property type="term" value="P:intracellular protein transmembrane transport"/>
    <property type="evidence" value="ECO:0007669"/>
    <property type="project" value="TreeGrafter"/>
</dbReference>
<keyword evidence="2" id="KW-0808">Transferase</keyword>
<dbReference type="SMART" id="SM00220">
    <property type="entry name" value="S_TKc"/>
    <property type="match status" value="1"/>
</dbReference>
<dbReference type="InterPro" id="IPR056430">
    <property type="entry name" value="C2CD5_YbjQ-like_dom"/>
</dbReference>
<dbReference type="GO" id="GO:0090314">
    <property type="term" value="P:positive regulation of protein targeting to membrane"/>
    <property type="evidence" value="ECO:0007669"/>
    <property type="project" value="TreeGrafter"/>
</dbReference>
<keyword evidence="1" id="KW-0723">Serine/threonine-protein kinase</keyword>
<evidence type="ECO:0000256" key="6">
    <source>
        <dbReference type="SAM" id="MobiDB-lite"/>
    </source>
</evidence>
<gene>
    <name evidence="9" type="ORF">HK103_002483</name>
</gene>
<dbReference type="GO" id="GO:0005509">
    <property type="term" value="F:calcium ion binding"/>
    <property type="evidence" value="ECO:0007669"/>
    <property type="project" value="TreeGrafter"/>
</dbReference>
<dbReference type="Pfam" id="PF23028">
    <property type="entry name" value="YbjQ_3"/>
    <property type="match status" value="1"/>
</dbReference>
<dbReference type="PROSITE" id="PS00108">
    <property type="entry name" value="PROTEIN_KINASE_ST"/>
    <property type="match status" value="1"/>
</dbReference>
<dbReference type="PROSITE" id="PS51285">
    <property type="entry name" value="AGC_KINASE_CTER"/>
    <property type="match status" value="1"/>
</dbReference>
<evidence type="ECO:0000256" key="4">
    <source>
        <dbReference type="ARBA" id="ARBA00022777"/>
    </source>
</evidence>
<dbReference type="GO" id="GO:0004690">
    <property type="term" value="F:cyclic nucleotide-dependent protein kinase activity"/>
    <property type="evidence" value="ECO:0007669"/>
    <property type="project" value="UniProtKB-ARBA"/>
</dbReference>
<reference evidence="9" key="1">
    <citation type="submission" date="2020-05" db="EMBL/GenBank/DDBJ databases">
        <title>Phylogenomic resolution of chytrid fungi.</title>
        <authorList>
            <person name="Stajich J.E."/>
            <person name="Amses K."/>
            <person name="Simmons R."/>
            <person name="Seto K."/>
            <person name="Myers J."/>
            <person name="Bonds A."/>
            <person name="Quandt C.A."/>
            <person name="Barry K."/>
            <person name="Liu P."/>
            <person name="Grigoriev I."/>
            <person name="Longcore J.E."/>
            <person name="James T.Y."/>
        </authorList>
    </citation>
    <scope>NUCLEOTIDE SEQUENCE</scope>
    <source>
        <strain evidence="9">PLAUS21</strain>
    </source>
</reference>
<keyword evidence="4" id="KW-0418">Kinase</keyword>
<dbReference type="Pfam" id="PF00069">
    <property type="entry name" value="Pkinase"/>
    <property type="match status" value="1"/>
</dbReference>
<evidence type="ECO:0000259" key="8">
    <source>
        <dbReference type="PROSITE" id="PS51285"/>
    </source>
</evidence>
<dbReference type="InterPro" id="IPR008271">
    <property type="entry name" value="Ser/Thr_kinase_AS"/>
</dbReference>
<dbReference type="InterPro" id="IPR057815">
    <property type="entry name" value="C2CD5_C"/>
</dbReference>
<dbReference type="InterPro" id="IPR035892">
    <property type="entry name" value="C2_domain_sf"/>
</dbReference>
<name>A0AAD5UJN4_9FUNG</name>
<dbReference type="EMBL" id="JADGKB010000019">
    <property type="protein sequence ID" value="KAJ3259285.1"/>
    <property type="molecule type" value="Genomic_DNA"/>
</dbReference>
<dbReference type="Gene3D" id="1.10.510.10">
    <property type="entry name" value="Transferase(Phosphotransferase) domain 1"/>
    <property type="match status" value="1"/>
</dbReference>
<dbReference type="GO" id="GO:0005524">
    <property type="term" value="F:ATP binding"/>
    <property type="evidence" value="ECO:0007669"/>
    <property type="project" value="UniProtKB-KW"/>
</dbReference>